<feature type="compositionally biased region" description="Basic and acidic residues" evidence="1">
    <location>
        <begin position="67"/>
        <end position="96"/>
    </location>
</feature>
<feature type="region of interest" description="Disordered" evidence="1">
    <location>
        <begin position="257"/>
        <end position="345"/>
    </location>
</feature>
<feature type="region of interest" description="Disordered" evidence="1">
    <location>
        <begin position="361"/>
        <end position="426"/>
    </location>
</feature>
<dbReference type="EMBL" id="CAJHJT010000034">
    <property type="protein sequence ID" value="CAD7006103.1"/>
    <property type="molecule type" value="Genomic_DNA"/>
</dbReference>
<evidence type="ECO:0000313" key="3">
    <source>
        <dbReference type="EMBL" id="JAC02848.1"/>
    </source>
</evidence>
<feature type="compositionally biased region" description="Basic and acidic residues" evidence="1">
    <location>
        <begin position="381"/>
        <end position="391"/>
    </location>
</feature>
<feature type="compositionally biased region" description="Low complexity" evidence="1">
    <location>
        <begin position="316"/>
        <end position="337"/>
    </location>
</feature>
<feature type="compositionally biased region" description="Low complexity" evidence="1">
    <location>
        <begin position="407"/>
        <end position="422"/>
    </location>
</feature>
<dbReference type="EMBL" id="GAMC01003708">
    <property type="protein sequence ID" value="JAC02848.1"/>
    <property type="molecule type" value="mRNA"/>
</dbReference>
<protein>
    <submittedName>
        <fullName evidence="2">(Mediterranean fruit fly) hypothetical protein</fullName>
    </submittedName>
    <submittedName>
        <fullName evidence="3">Ankyrin repeat domain-containing protein 11</fullName>
    </submittedName>
</protein>
<dbReference type="OrthoDB" id="5806726at2759"/>
<reference evidence="2" key="3">
    <citation type="submission" date="2020-11" db="EMBL/GenBank/DDBJ databases">
        <authorList>
            <person name="Whitehead M."/>
        </authorList>
    </citation>
    <scope>NUCLEOTIDE SEQUENCE</scope>
    <source>
        <strain evidence="2">EGII</strain>
    </source>
</reference>
<dbReference type="GeneID" id="101451622"/>
<feature type="compositionally biased region" description="Low complexity" evidence="1">
    <location>
        <begin position="370"/>
        <end position="380"/>
    </location>
</feature>
<gene>
    <name evidence="3" type="primary">ANR11</name>
    <name evidence="2" type="ORF">CCAP1982_LOCUS14435</name>
</gene>
<evidence type="ECO:0000313" key="2">
    <source>
        <dbReference type="EMBL" id="CAD7006103.1"/>
    </source>
</evidence>
<dbReference type="InterPro" id="IPR053210">
    <property type="entry name" value="ANKRD12"/>
</dbReference>
<dbReference type="Proteomes" id="UP000606786">
    <property type="component" value="Unassembled WGS sequence"/>
</dbReference>
<dbReference type="GO" id="GO:0005654">
    <property type="term" value="C:nucleoplasm"/>
    <property type="evidence" value="ECO:0007669"/>
    <property type="project" value="TreeGrafter"/>
</dbReference>
<feature type="compositionally biased region" description="Polar residues" evidence="1">
    <location>
        <begin position="97"/>
        <end position="111"/>
    </location>
</feature>
<reference evidence="3" key="2">
    <citation type="journal article" date="2014" name="BMC Genomics">
        <title>A genomic perspective to assessing quality of mass-reared SIT flies used in Mediterranean fruit fly (Ceratitis capitata) eradication in California.</title>
        <authorList>
            <person name="Calla B."/>
            <person name="Hall B."/>
            <person name="Hou S."/>
            <person name="Geib S.M."/>
        </authorList>
    </citation>
    <scope>NUCLEOTIDE SEQUENCE</scope>
</reference>
<dbReference type="PANTHER" id="PTHR24149">
    <property type="entry name" value="ANKYRIN REPEAT DOMAIN-CONTAINING PROTEIN 12"/>
    <property type="match status" value="1"/>
</dbReference>
<feature type="compositionally biased region" description="Acidic residues" evidence="1">
    <location>
        <begin position="115"/>
        <end position="125"/>
    </location>
</feature>
<feature type="compositionally biased region" description="Polar residues" evidence="1">
    <location>
        <begin position="13"/>
        <end position="30"/>
    </location>
</feature>
<name>W8BUG1_CERCA</name>
<keyword evidence="4" id="KW-1185">Reference proteome</keyword>
<sequence>MPPPRPRGVGYNTGVTTSRPSPNTPMSERQQMALLIQMTANSTTEASRSHIKKNEHKKGDDAEDVNSSEKHDHSESSRDKLTTDEVNTENKSEHDNIVNTAENPSSSQGKRNYSDIDDEDFEDCDDGKKKKRKEGDVGKDTKTTSAARLPGRTEKSIKQTSTAKGSPNPSKNANATEKEATDLAKTGFAKQFETEGDDDEFKMSDSLYSGGLKVPPLKIVIPQQNCSIDTDGNVSRTGKINTSRNAALPYVVSSNTNDAGEREVQCSSPHESPIKINNIGNVIDEKNSSKLTNEEKNLHRVLRSSHRSGITSAERSSNNSSPQLQSSSPSPASSNANEGTTDNKLTFTNVSASPLQHNHTFENENIVNLPSPSTSSTSSSKDVHAHSVELHPRKRKIRSKHDDSHSNKNNSNQNSNTEANSSISDTHSHDFPFTNCFQMYLNIRRQIEKKWRNMYPVKPRPPQGYSEYLINKKTYLLASNEKKIEPTAPSTIPPKMQDIYRLQEIKRNDLLQRHIVEREKLCLNVEQEMIRVHSKAARNLSCQPVPYSVCTLLKDEEVYNIPTSEQDEKDKNARYRFNGRQLLSWLQDVDDKWDKIKEAMVLRHHNEAESLHAVQMMDWDIALKKNKLWDYKCETSIDKDHVPIVHVSDDFDLLPA</sequence>
<evidence type="ECO:0000256" key="1">
    <source>
        <dbReference type="SAM" id="MobiDB-lite"/>
    </source>
</evidence>
<dbReference type="KEGG" id="ccat:101451622"/>
<proteinExistence type="evidence at transcript level"/>
<feature type="compositionally biased region" description="Polar residues" evidence="1">
    <location>
        <begin position="158"/>
        <end position="175"/>
    </location>
</feature>
<dbReference type="PANTHER" id="PTHR24149:SF14">
    <property type="entry name" value="ANKYRIN REPEAT DOMAIN 12"/>
    <property type="match status" value="1"/>
</dbReference>
<feature type="compositionally biased region" description="Basic and acidic residues" evidence="1">
    <location>
        <begin position="283"/>
        <end position="298"/>
    </location>
</feature>
<dbReference type="AlphaFoldDB" id="W8BUG1"/>
<organism evidence="3">
    <name type="scientific">Ceratitis capitata</name>
    <name type="common">Mediterranean fruit fly</name>
    <name type="synonym">Tephritis capitata</name>
    <dbReference type="NCBI Taxonomy" id="7213"/>
    <lineage>
        <taxon>Eukaryota</taxon>
        <taxon>Metazoa</taxon>
        <taxon>Ecdysozoa</taxon>
        <taxon>Arthropoda</taxon>
        <taxon>Hexapoda</taxon>
        <taxon>Insecta</taxon>
        <taxon>Pterygota</taxon>
        <taxon>Neoptera</taxon>
        <taxon>Endopterygota</taxon>
        <taxon>Diptera</taxon>
        <taxon>Brachycera</taxon>
        <taxon>Muscomorpha</taxon>
        <taxon>Tephritoidea</taxon>
        <taxon>Tephritidae</taxon>
        <taxon>Ceratitis</taxon>
        <taxon>Ceratitis</taxon>
    </lineage>
</organism>
<accession>W8BUG1</accession>
<reference evidence="3" key="1">
    <citation type="submission" date="2013-07" db="EMBL/GenBank/DDBJ databases">
        <authorList>
            <person name="Geib S."/>
        </authorList>
    </citation>
    <scope>NUCLEOTIDE SEQUENCE</scope>
</reference>
<feature type="compositionally biased region" description="Basic and acidic residues" evidence="1">
    <location>
        <begin position="133"/>
        <end position="142"/>
    </location>
</feature>
<feature type="region of interest" description="Disordered" evidence="1">
    <location>
        <begin position="1"/>
        <end position="201"/>
    </location>
</feature>
<evidence type="ECO:0000313" key="4">
    <source>
        <dbReference type="Proteomes" id="UP000606786"/>
    </source>
</evidence>